<accession>A0A445N3T9</accession>
<reference evidence="1" key="1">
    <citation type="submission" date="2018-01" db="EMBL/GenBank/DDBJ databases">
        <authorList>
            <person name="Regsiter A."/>
            <person name="William W."/>
        </authorList>
    </citation>
    <scope>NUCLEOTIDE SEQUENCE</scope>
    <source>
        <strain evidence="1">TRIP AH-1</strain>
    </source>
</reference>
<evidence type="ECO:0000313" key="1">
    <source>
        <dbReference type="EMBL" id="SPD76382.1"/>
    </source>
</evidence>
<dbReference type="EMBL" id="OJIN01000239">
    <property type="protein sequence ID" value="SPD76382.1"/>
    <property type="molecule type" value="Genomic_DNA"/>
</dbReference>
<sequence length="64" mass="7791">MVSFQPGLVEYPRESEMPDRVKKVFHPIFKTNQSVKNQLYKLYKGDYYFKFLKVVQLDSPDFYY</sequence>
<proteinExistence type="predicted"/>
<dbReference type="AlphaFoldDB" id="A0A445N3T9"/>
<organism evidence="1">
    <name type="scientific">uncultured Desulfobacterium sp</name>
    <dbReference type="NCBI Taxonomy" id="201089"/>
    <lineage>
        <taxon>Bacteria</taxon>
        <taxon>Pseudomonadati</taxon>
        <taxon>Thermodesulfobacteriota</taxon>
        <taxon>Desulfobacteria</taxon>
        <taxon>Desulfobacterales</taxon>
        <taxon>Desulfobacteriaceae</taxon>
        <taxon>Desulfobacterium</taxon>
        <taxon>environmental samples</taxon>
    </lineage>
</organism>
<name>A0A445N3T9_9BACT</name>
<gene>
    <name evidence="1" type="ORF">PITCH_A920010</name>
</gene>
<protein>
    <submittedName>
        <fullName evidence="1">Uncharacterized protein</fullName>
    </submittedName>
</protein>